<keyword evidence="2" id="KW-1185">Reference proteome</keyword>
<gene>
    <name evidence="1" type="ORF">MGN01_15000</name>
</gene>
<organism evidence="1 2">
    <name type="scientific">Methylobacterium gnaphalii</name>
    <dbReference type="NCBI Taxonomy" id="1010610"/>
    <lineage>
        <taxon>Bacteria</taxon>
        <taxon>Pseudomonadati</taxon>
        <taxon>Pseudomonadota</taxon>
        <taxon>Alphaproteobacteria</taxon>
        <taxon>Hyphomicrobiales</taxon>
        <taxon>Methylobacteriaceae</taxon>
        <taxon>Methylobacterium</taxon>
    </lineage>
</organism>
<comment type="caution">
    <text evidence="1">The sequence shown here is derived from an EMBL/GenBank/DDBJ whole genome shotgun (WGS) entry which is preliminary data.</text>
</comment>
<dbReference type="AlphaFoldDB" id="A0A512JI70"/>
<dbReference type="OrthoDB" id="8021326at2"/>
<evidence type="ECO:0000313" key="2">
    <source>
        <dbReference type="Proteomes" id="UP000321750"/>
    </source>
</evidence>
<accession>A0A512JI70</accession>
<sequence length="71" mass="7334">MAMISVSEVVLTAVGFLGIGTAGLATPPSHKTANRIVDEDDPVPSISLLSAGEPYFEAVATELRKSGYLDG</sequence>
<name>A0A512JI70_9HYPH</name>
<proteinExistence type="predicted"/>
<protein>
    <submittedName>
        <fullName evidence="1">Uncharacterized protein</fullName>
    </submittedName>
</protein>
<dbReference type="RefSeq" id="WP_147045950.1">
    <property type="nucleotide sequence ID" value="NZ_BJZV01000006.1"/>
</dbReference>
<evidence type="ECO:0000313" key="1">
    <source>
        <dbReference type="EMBL" id="GEP09655.1"/>
    </source>
</evidence>
<dbReference type="Proteomes" id="UP000321750">
    <property type="component" value="Unassembled WGS sequence"/>
</dbReference>
<dbReference type="EMBL" id="BJZV01000006">
    <property type="protein sequence ID" value="GEP09655.1"/>
    <property type="molecule type" value="Genomic_DNA"/>
</dbReference>
<reference evidence="1 2" key="1">
    <citation type="submission" date="2019-07" db="EMBL/GenBank/DDBJ databases">
        <title>Whole genome shotgun sequence of Methylobacterium gnaphalii NBRC 107716.</title>
        <authorList>
            <person name="Hosoyama A."/>
            <person name="Uohara A."/>
            <person name="Ohji S."/>
            <person name="Ichikawa N."/>
        </authorList>
    </citation>
    <scope>NUCLEOTIDE SEQUENCE [LARGE SCALE GENOMIC DNA]</scope>
    <source>
        <strain evidence="1 2">NBRC 107716</strain>
    </source>
</reference>